<feature type="coiled-coil region" evidence="1">
    <location>
        <begin position="22"/>
        <end position="70"/>
    </location>
</feature>
<feature type="region of interest" description="Disordered" evidence="2">
    <location>
        <begin position="83"/>
        <end position="102"/>
    </location>
</feature>
<dbReference type="EMBL" id="JBHFFA010000002">
    <property type="protein sequence ID" value="KAL2643164.1"/>
    <property type="molecule type" value="Genomic_DNA"/>
</dbReference>
<dbReference type="AlphaFoldDB" id="A0ABD1Z6Y2"/>
<comment type="caution">
    <text evidence="3">The sequence shown here is derived from an EMBL/GenBank/DDBJ whole genome shotgun (WGS) entry which is preliminary data.</text>
</comment>
<dbReference type="Proteomes" id="UP001605036">
    <property type="component" value="Unassembled WGS sequence"/>
</dbReference>
<gene>
    <name evidence="3" type="ORF">R1flu_010751</name>
</gene>
<feature type="compositionally biased region" description="Basic residues" evidence="2">
    <location>
        <begin position="87"/>
        <end position="102"/>
    </location>
</feature>
<evidence type="ECO:0000256" key="1">
    <source>
        <dbReference type="SAM" id="Coils"/>
    </source>
</evidence>
<keyword evidence="1" id="KW-0175">Coiled coil</keyword>
<organism evidence="3 4">
    <name type="scientific">Riccia fluitans</name>
    <dbReference type="NCBI Taxonomy" id="41844"/>
    <lineage>
        <taxon>Eukaryota</taxon>
        <taxon>Viridiplantae</taxon>
        <taxon>Streptophyta</taxon>
        <taxon>Embryophyta</taxon>
        <taxon>Marchantiophyta</taxon>
        <taxon>Marchantiopsida</taxon>
        <taxon>Marchantiidae</taxon>
        <taxon>Marchantiales</taxon>
        <taxon>Ricciaceae</taxon>
        <taxon>Riccia</taxon>
    </lineage>
</organism>
<keyword evidence="4" id="KW-1185">Reference proteome</keyword>
<evidence type="ECO:0000313" key="4">
    <source>
        <dbReference type="Proteomes" id="UP001605036"/>
    </source>
</evidence>
<reference evidence="3 4" key="1">
    <citation type="submission" date="2024-09" db="EMBL/GenBank/DDBJ databases">
        <title>Chromosome-scale assembly of Riccia fluitans.</title>
        <authorList>
            <person name="Paukszto L."/>
            <person name="Sawicki J."/>
            <person name="Karawczyk K."/>
            <person name="Piernik-Szablinska J."/>
            <person name="Szczecinska M."/>
            <person name="Mazdziarz M."/>
        </authorList>
    </citation>
    <scope>NUCLEOTIDE SEQUENCE [LARGE SCALE GENOMIC DNA]</scope>
    <source>
        <strain evidence="3">Rf_01</strain>
        <tissue evidence="3">Aerial parts of the thallus</tissue>
    </source>
</reference>
<sequence>MRKLLYCVDRVLESDLVLETQMETVNLELKRARTLANKWEIEARAAERHCKDQESRNHLAENEIERDKAEIPRLWKRLEKESDDFKTHKRDRKKGRKRLMNI</sequence>
<name>A0ABD1Z6Y2_9MARC</name>
<evidence type="ECO:0000256" key="2">
    <source>
        <dbReference type="SAM" id="MobiDB-lite"/>
    </source>
</evidence>
<accession>A0ABD1Z6Y2</accession>
<protein>
    <submittedName>
        <fullName evidence="3">Uncharacterized protein</fullName>
    </submittedName>
</protein>
<proteinExistence type="predicted"/>
<evidence type="ECO:0000313" key="3">
    <source>
        <dbReference type="EMBL" id="KAL2643164.1"/>
    </source>
</evidence>